<evidence type="ECO:0008006" key="9">
    <source>
        <dbReference type="Google" id="ProtNLM"/>
    </source>
</evidence>
<comment type="caution">
    <text evidence="7">The sequence shown here is derived from an EMBL/GenBank/DDBJ whole genome shotgun (WGS) entry which is preliminary data.</text>
</comment>
<feature type="region of interest" description="Disordered" evidence="5">
    <location>
        <begin position="427"/>
        <end position="461"/>
    </location>
</feature>
<accession>A0A841BR65</accession>
<organism evidence="7 8">
    <name type="scientific">Allocatelliglobosispora scoriae</name>
    <dbReference type="NCBI Taxonomy" id="643052"/>
    <lineage>
        <taxon>Bacteria</taxon>
        <taxon>Bacillati</taxon>
        <taxon>Actinomycetota</taxon>
        <taxon>Actinomycetes</taxon>
        <taxon>Micromonosporales</taxon>
        <taxon>Micromonosporaceae</taxon>
        <taxon>Allocatelliglobosispora</taxon>
    </lineage>
</organism>
<evidence type="ECO:0000256" key="4">
    <source>
        <dbReference type="ARBA" id="ARBA00023180"/>
    </source>
</evidence>
<name>A0A841BR65_9ACTN</name>
<dbReference type="GO" id="GO:0007155">
    <property type="term" value="P:cell adhesion"/>
    <property type="evidence" value="ECO:0007669"/>
    <property type="project" value="InterPro"/>
</dbReference>
<evidence type="ECO:0000313" key="8">
    <source>
        <dbReference type="Proteomes" id="UP000587527"/>
    </source>
</evidence>
<keyword evidence="1 6" id="KW-0732">Signal</keyword>
<evidence type="ECO:0000256" key="3">
    <source>
        <dbReference type="ARBA" id="ARBA00022801"/>
    </source>
</evidence>
<evidence type="ECO:0000313" key="7">
    <source>
        <dbReference type="EMBL" id="MBB5870195.1"/>
    </source>
</evidence>
<proteinExistence type="predicted"/>
<feature type="region of interest" description="Disordered" evidence="5">
    <location>
        <begin position="47"/>
        <end position="70"/>
    </location>
</feature>
<evidence type="ECO:0000256" key="6">
    <source>
        <dbReference type="SAM" id="SignalP"/>
    </source>
</evidence>
<dbReference type="PRINTS" id="PR01185">
    <property type="entry name" value="INTEGRINA"/>
</dbReference>
<evidence type="ECO:0000256" key="1">
    <source>
        <dbReference type="ARBA" id="ARBA00022729"/>
    </source>
</evidence>
<dbReference type="Pfam" id="PF13517">
    <property type="entry name" value="FG-GAP_3"/>
    <property type="match status" value="1"/>
</dbReference>
<evidence type="ECO:0000256" key="5">
    <source>
        <dbReference type="SAM" id="MobiDB-lite"/>
    </source>
</evidence>
<dbReference type="PROSITE" id="PS51470">
    <property type="entry name" value="FG_GAP"/>
    <property type="match status" value="2"/>
</dbReference>
<dbReference type="InterPro" id="IPR028994">
    <property type="entry name" value="Integrin_alpha_N"/>
</dbReference>
<feature type="region of interest" description="Disordered" evidence="5">
    <location>
        <begin position="374"/>
        <end position="397"/>
    </location>
</feature>
<dbReference type="InterPro" id="IPR013517">
    <property type="entry name" value="FG-GAP"/>
</dbReference>
<sequence length="556" mass="56956">MKLGRGTRLTALGVLPLLAVATAASAGGTPLPAATTTTATTAIAATTGPGPLIATAPPQRTASRPAPSTASVARAEQPAAAAQPVTRAAARFDVDGDGRDELIRGVSPRTLGVVVVVHYSRTGRDQVVTVPGYSVGHGFTTGDFNGDGIQDLAVPAQRMPAPGTFEYAIVVFDGTTGGLDTAHPHVLADLHAGRLATGDLDGDGRDELVLTDGGTDPNPSDAVRGSVTVLRGSADGPTRTGAVEIQQPVPAWPGLVDDYFGESIAVGDYTGDGYADLAVTGFRRGTGEHDRHGLVVLIPGSATGPDQAHASKIEGALDVPDSLQIDLLVMADLNQDGRDDLLLGLPRHTVGQVVYLPGSATGLAVDGWRILTQNTPGLPGNPDSDPSSDGFGSAIATGDATGDGLPDLLVGAIQQSAGSAEDAGAVFLIPGTPQGPTGAGSWRYQQRAPSSGRPDPRNPEPAEKFDYLGSAVALLDLDRTGPLEILAEAKFEDFFPTPVELNVGIFVQLELQSTGTRRGDAVPPSVALLPVRFERPADVVVPGYEFGFFGHGVVSG</sequence>
<dbReference type="Proteomes" id="UP000587527">
    <property type="component" value="Unassembled WGS sequence"/>
</dbReference>
<dbReference type="GO" id="GO:0016787">
    <property type="term" value="F:hydrolase activity"/>
    <property type="evidence" value="ECO:0007669"/>
    <property type="project" value="UniProtKB-KW"/>
</dbReference>
<dbReference type="RefSeq" id="WP_184837412.1">
    <property type="nucleotide sequence ID" value="NZ_JACHMN010000002.1"/>
</dbReference>
<feature type="compositionally biased region" description="Polar residues" evidence="5">
    <location>
        <begin position="58"/>
        <end position="69"/>
    </location>
</feature>
<reference evidence="7 8" key="1">
    <citation type="submission" date="2020-08" db="EMBL/GenBank/DDBJ databases">
        <title>Sequencing the genomes of 1000 actinobacteria strains.</title>
        <authorList>
            <person name="Klenk H.-P."/>
        </authorList>
    </citation>
    <scope>NUCLEOTIDE SEQUENCE [LARGE SCALE GENOMIC DNA]</scope>
    <source>
        <strain evidence="7 8">DSM 45362</strain>
    </source>
</reference>
<keyword evidence="3" id="KW-0378">Hydrolase</keyword>
<feature type="compositionally biased region" description="Low complexity" evidence="5">
    <location>
        <begin position="376"/>
        <end position="393"/>
    </location>
</feature>
<feature type="chain" id="PRO_5038930978" description="VCBS repeat-containing protein" evidence="6">
    <location>
        <begin position="27"/>
        <end position="556"/>
    </location>
</feature>
<protein>
    <recommendedName>
        <fullName evidence="9">VCBS repeat-containing protein</fullName>
    </recommendedName>
</protein>
<dbReference type="SMART" id="SM00191">
    <property type="entry name" value="Int_alpha"/>
    <property type="match status" value="4"/>
</dbReference>
<evidence type="ECO:0000256" key="2">
    <source>
        <dbReference type="ARBA" id="ARBA00022737"/>
    </source>
</evidence>
<dbReference type="InterPro" id="IPR013519">
    <property type="entry name" value="Int_alpha_beta-p"/>
</dbReference>
<gene>
    <name evidence="7" type="ORF">F4553_003574</name>
</gene>
<dbReference type="PANTHER" id="PTHR23221:SF7">
    <property type="entry name" value="PHOSPHATIDYLINOSITOL-GLYCAN-SPECIFIC PHOSPHOLIPASE D"/>
    <property type="match status" value="1"/>
</dbReference>
<dbReference type="GO" id="GO:0008305">
    <property type="term" value="C:integrin complex"/>
    <property type="evidence" value="ECO:0007669"/>
    <property type="project" value="InterPro"/>
</dbReference>
<dbReference type="InterPro" id="IPR000413">
    <property type="entry name" value="Integrin_alpha"/>
</dbReference>
<dbReference type="Pfam" id="PF01839">
    <property type="entry name" value="FG-GAP"/>
    <property type="match status" value="2"/>
</dbReference>
<dbReference type="SUPFAM" id="SSF69318">
    <property type="entry name" value="Integrin alpha N-terminal domain"/>
    <property type="match status" value="2"/>
</dbReference>
<dbReference type="EMBL" id="JACHMN010000002">
    <property type="protein sequence ID" value="MBB5870195.1"/>
    <property type="molecule type" value="Genomic_DNA"/>
</dbReference>
<keyword evidence="2" id="KW-0677">Repeat</keyword>
<dbReference type="PANTHER" id="PTHR23221">
    <property type="entry name" value="GLYCOSYLPHOSPHATIDYLINOSITOL PHOSPHOLIPASE D"/>
    <property type="match status" value="1"/>
</dbReference>
<dbReference type="Gene3D" id="2.130.10.130">
    <property type="entry name" value="Integrin alpha, N-terminal"/>
    <property type="match status" value="3"/>
</dbReference>
<keyword evidence="4" id="KW-0325">Glycoprotein</keyword>
<feature type="signal peptide" evidence="6">
    <location>
        <begin position="1"/>
        <end position="26"/>
    </location>
</feature>
<keyword evidence="8" id="KW-1185">Reference proteome</keyword>
<dbReference type="AlphaFoldDB" id="A0A841BR65"/>